<gene>
    <name evidence="1" type="ORF">E1A91_A10G116300v1</name>
</gene>
<reference evidence="1 2" key="1">
    <citation type="submission" date="2019-07" db="EMBL/GenBank/DDBJ databases">
        <title>WGS assembly of Gossypium mustelinum.</title>
        <authorList>
            <person name="Chen Z.J."/>
            <person name="Sreedasyam A."/>
            <person name="Ando A."/>
            <person name="Song Q."/>
            <person name="De L."/>
            <person name="Hulse-Kemp A."/>
            <person name="Ding M."/>
            <person name="Ye W."/>
            <person name="Kirkbride R."/>
            <person name="Jenkins J."/>
            <person name="Plott C."/>
            <person name="Lovell J."/>
            <person name="Lin Y.-M."/>
            <person name="Vaughn R."/>
            <person name="Liu B."/>
            <person name="Li W."/>
            <person name="Simpson S."/>
            <person name="Scheffler B."/>
            <person name="Saski C."/>
            <person name="Grover C."/>
            <person name="Hu G."/>
            <person name="Conover J."/>
            <person name="Carlson J."/>
            <person name="Shu S."/>
            <person name="Boston L."/>
            <person name="Williams M."/>
            <person name="Peterson D."/>
            <person name="Mcgee K."/>
            <person name="Jones D."/>
            <person name="Wendel J."/>
            <person name="Stelly D."/>
            <person name="Grimwood J."/>
            <person name="Schmutz J."/>
        </authorList>
    </citation>
    <scope>NUCLEOTIDE SEQUENCE [LARGE SCALE GENOMIC DNA]</scope>
    <source>
        <strain evidence="1">1408120.09</strain>
    </source>
</reference>
<dbReference type="EMBL" id="CM017645">
    <property type="protein sequence ID" value="TYJ14402.1"/>
    <property type="molecule type" value="Genomic_DNA"/>
</dbReference>
<protein>
    <submittedName>
        <fullName evidence="1">Uncharacterized protein</fullName>
    </submittedName>
</protein>
<proteinExistence type="predicted"/>
<dbReference type="AlphaFoldDB" id="A0A5D2XKW8"/>
<organism evidence="1 2">
    <name type="scientific">Gossypium mustelinum</name>
    <name type="common">Cotton</name>
    <name type="synonym">Gossypium caicoense</name>
    <dbReference type="NCBI Taxonomy" id="34275"/>
    <lineage>
        <taxon>Eukaryota</taxon>
        <taxon>Viridiplantae</taxon>
        <taxon>Streptophyta</taxon>
        <taxon>Embryophyta</taxon>
        <taxon>Tracheophyta</taxon>
        <taxon>Spermatophyta</taxon>
        <taxon>Magnoliopsida</taxon>
        <taxon>eudicotyledons</taxon>
        <taxon>Gunneridae</taxon>
        <taxon>Pentapetalae</taxon>
        <taxon>rosids</taxon>
        <taxon>malvids</taxon>
        <taxon>Malvales</taxon>
        <taxon>Malvaceae</taxon>
        <taxon>Malvoideae</taxon>
        <taxon>Gossypium</taxon>
    </lineage>
</organism>
<accession>A0A5D2XKW8</accession>
<name>A0A5D2XKW8_GOSMU</name>
<sequence>MRIGTGYALASYGGCAGAGVAADDTERMALGPRLQRKEGRGDLGLLKQF</sequence>
<keyword evidence="2" id="KW-1185">Reference proteome</keyword>
<evidence type="ECO:0000313" key="1">
    <source>
        <dbReference type="EMBL" id="TYJ14402.1"/>
    </source>
</evidence>
<evidence type="ECO:0000313" key="2">
    <source>
        <dbReference type="Proteomes" id="UP000323597"/>
    </source>
</evidence>
<dbReference type="Proteomes" id="UP000323597">
    <property type="component" value="Chromosome A10"/>
</dbReference>